<proteinExistence type="predicted"/>
<evidence type="ECO:0000256" key="3">
    <source>
        <dbReference type="PROSITE-ProRule" id="PRU00023"/>
    </source>
</evidence>
<evidence type="ECO:0000256" key="2">
    <source>
        <dbReference type="ARBA" id="ARBA00023043"/>
    </source>
</evidence>
<feature type="repeat" description="ANK" evidence="3">
    <location>
        <begin position="227"/>
        <end position="259"/>
    </location>
</feature>
<feature type="repeat" description="ANK" evidence="3">
    <location>
        <begin position="294"/>
        <end position="326"/>
    </location>
</feature>
<dbReference type="EMBL" id="DS113336">
    <property type="protein sequence ID" value="EAY10525.1"/>
    <property type="molecule type" value="Genomic_DNA"/>
</dbReference>
<dbReference type="STRING" id="5722.A2E9W3"/>
<dbReference type="InterPro" id="IPR036770">
    <property type="entry name" value="Ankyrin_rpt-contain_sf"/>
</dbReference>
<feature type="repeat" description="ANK" evidence="3">
    <location>
        <begin position="327"/>
        <end position="359"/>
    </location>
</feature>
<dbReference type="PROSITE" id="PS50088">
    <property type="entry name" value="ANK_REPEAT"/>
    <property type="match status" value="8"/>
</dbReference>
<feature type="repeat" description="ANK" evidence="3">
    <location>
        <begin position="427"/>
        <end position="459"/>
    </location>
</feature>
<dbReference type="InterPro" id="IPR002110">
    <property type="entry name" value="Ankyrin_rpt"/>
</dbReference>
<feature type="repeat" description="ANK" evidence="3">
    <location>
        <begin position="527"/>
        <end position="555"/>
    </location>
</feature>
<dbReference type="RefSeq" id="XP_001322748.1">
    <property type="nucleotide sequence ID" value="XM_001322713.1"/>
</dbReference>
<gene>
    <name evidence="4" type="ORF">TVAG_184270</name>
</gene>
<keyword evidence="2 3" id="KW-0040">ANK repeat</keyword>
<dbReference type="Gene3D" id="1.25.40.20">
    <property type="entry name" value="Ankyrin repeat-containing domain"/>
    <property type="match status" value="4"/>
</dbReference>
<dbReference type="PANTHER" id="PTHR24198">
    <property type="entry name" value="ANKYRIN REPEAT AND PROTEIN KINASE DOMAIN-CONTAINING PROTEIN"/>
    <property type="match status" value="1"/>
</dbReference>
<dbReference type="VEuPathDB" id="TrichDB:TVAG_251180"/>
<dbReference type="Proteomes" id="UP000001542">
    <property type="component" value="Unassembled WGS sequence"/>
</dbReference>
<dbReference type="AlphaFoldDB" id="A2E9W3"/>
<evidence type="ECO:0000313" key="4">
    <source>
        <dbReference type="EMBL" id="EAY10525.1"/>
    </source>
</evidence>
<dbReference type="Pfam" id="PF12796">
    <property type="entry name" value="Ank_2"/>
    <property type="match status" value="4"/>
</dbReference>
<evidence type="ECO:0000256" key="1">
    <source>
        <dbReference type="ARBA" id="ARBA00022737"/>
    </source>
</evidence>
<protein>
    <submittedName>
        <fullName evidence="4">Uncharacterized protein</fullName>
    </submittedName>
</protein>
<accession>A2E9W3</accession>
<feature type="repeat" description="ANK" evidence="3">
    <location>
        <begin position="94"/>
        <end position="126"/>
    </location>
</feature>
<dbReference type="VEuPathDB" id="TrichDB:TVAGG3_0221250"/>
<keyword evidence="1" id="KW-0677">Repeat</keyword>
<dbReference type="PANTHER" id="PTHR24198:SF165">
    <property type="entry name" value="ANKYRIN REPEAT-CONTAINING PROTEIN-RELATED"/>
    <property type="match status" value="1"/>
</dbReference>
<dbReference type="eggNOG" id="KOG4177">
    <property type="taxonomic scope" value="Eukaryota"/>
</dbReference>
<dbReference type="PROSITE" id="PS50297">
    <property type="entry name" value="ANK_REP_REGION"/>
    <property type="match status" value="6"/>
</dbReference>
<keyword evidence="5" id="KW-1185">Reference proteome</keyword>
<reference evidence="4" key="1">
    <citation type="submission" date="2006-10" db="EMBL/GenBank/DDBJ databases">
        <authorList>
            <person name="Amadeo P."/>
            <person name="Zhao Q."/>
            <person name="Wortman J."/>
            <person name="Fraser-Liggett C."/>
            <person name="Carlton J."/>
        </authorList>
    </citation>
    <scope>NUCLEOTIDE SEQUENCE</scope>
    <source>
        <strain evidence="4">G3</strain>
    </source>
</reference>
<evidence type="ECO:0000313" key="5">
    <source>
        <dbReference type="Proteomes" id="UP000001542"/>
    </source>
</evidence>
<dbReference type="SUPFAM" id="SSF48403">
    <property type="entry name" value="Ankyrin repeat"/>
    <property type="match status" value="2"/>
</dbReference>
<sequence>MNALKQALEMELIDEAKMILEKISRSSQFSMKGLLMICPSKLTRSLFVQMSKSDQQVKIEKDRNILIAASQGNIPEIKYYLLEKSRQLEVRSKIGLTPVLAACSTGQLEALKYLIDIGADLNVMTNKNANALSIACEFGHLNIVKFLVEKHNFDFNKFYSDGMTPFCLAAVSGNVDILQYLVSKGVNPNQQSQSGEKPIVYAVQNNRQNVLEYLLSKNCNINDISITGDSLVNIAYSKGYKELTQYLIDHGADLTKVNNIGMNLLHFTCGKGDLMLSQLAIHHGLNVNQEREPDKSTPFIMACYSGNVELIKYLQQNGANIKKLTRNSITPFYAACEGGNLQAVQYLLEQVVDTKTRDIYWISPLLVACKAGRYEVVKFLIENKFDVTEVDVNQCNAFYYSCQSGNVELGKYLFKVANFDVNQKFWNDNTCLHIAAFNGHLDVLKFLIKKKCDVYARTKSGSMAIHMAAKSDKPEIVEYLFRYDKNFLEERGPHYNTSFLIAALNESRKTMKFLLQKKANKLARNDTELTAMHIAAAEGRVNMLARLLKLGFDVDEVLLKETPLSRASLYCQ</sequence>
<dbReference type="Pfam" id="PF13637">
    <property type="entry name" value="Ank_4"/>
    <property type="match status" value="1"/>
</dbReference>
<dbReference type="SMART" id="SM00248">
    <property type="entry name" value="ANK"/>
    <property type="match status" value="14"/>
</dbReference>
<dbReference type="OrthoDB" id="7464126at2759"/>
<feature type="repeat" description="ANK" evidence="3">
    <location>
        <begin position="360"/>
        <end position="392"/>
    </location>
</feature>
<name>A2E9W3_TRIV3</name>
<reference evidence="4" key="2">
    <citation type="journal article" date="2007" name="Science">
        <title>Draft genome sequence of the sexually transmitted pathogen Trichomonas vaginalis.</title>
        <authorList>
            <person name="Carlton J.M."/>
            <person name="Hirt R.P."/>
            <person name="Silva J.C."/>
            <person name="Delcher A.L."/>
            <person name="Schatz M."/>
            <person name="Zhao Q."/>
            <person name="Wortman J.R."/>
            <person name="Bidwell S.L."/>
            <person name="Alsmark U.C.M."/>
            <person name="Besteiro S."/>
            <person name="Sicheritz-Ponten T."/>
            <person name="Noel C.J."/>
            <person name="Dacks J.B."/>
            <person name="Foster P.G."/>
            <person name="Simillion C."/>
            <person name="Van de Peer Y."/>
            <person name="Miranda-Saavedra D."/>
            <person name="Barton G.J."/>
            <person name="Westrop G.D."/>
            <person name="Mueller S."/>
            <person name="Dessi D."/>
            <person name="Fiori P.L."/>
            <person name="Ren Q."/>
            <person name="Paulsen I."/>
            <person name="Zhang H."/>
            <person name="Bastida-Corcuera F.D."/>
            <person name="Simoes-Barbosa A."/>
            <person name="Brown M.T."/>
            <person name="Hayes R.D."/>
            <person name="Mukherjee M."/>
            <person name="Okumura C.Y."/>
            <person name="Schneider R."/>
            <person name="Smith A.J."/>
            <person name="Vanacova S."/>
            <person name="Villalvazo M."/>
            <person name="Haas B.J."/>
            <person name="Pertea M."/>
            <person name="Feldblyum T.V."/>
            <person name="Utterback T.R."/>
            <person name="Shu C.L."/>
            <person name="Osoegawa K."/>
            <person name="de Jong P.J."/>
            <person name="Hrdy I."/>
            <person name="Horvathova L."/>
            <person name="Zubacova Z."/>
            <person name="Dolezal P."/>
            <person name="Malik S.B."/>
            <person name="Logsdon J.M. Jr."/>
            <person name="Henze K."/>
            <person name="Gupta A."/>
            <person name="Wang C.C."/>
            <person name="Dunne R.L."/>
            <person name="Upcroft J.A."/>
            <person name="Upcroft P."/>
            <person name="White O."/>
            <person name="Salzberg S.L."/>
            <person name="Tang P."/>
            <person name="Chiu C.-H."/>
            <person name="Lee Y.-S."/>
            <person name="Embley T.M."/>
            <person name="Coombs G.H."/>
            <person name="Mottram J.C."/>
            <person name="Tachezy J."/>
            <person name="Fraser-Liggett C.M."/>
            <person name="Johnson P.J."/>
        </authorList>
    </citation>
    <scope>NUCLEOTIDE SEQUENCE [LARGE SCALE GENOMIC DNA]</scope>
    <source>
        <strain evidence="4">G3</strain>
    </source>
</reference>
<dbReference type="InParanoid" id="A2E9W3"/>
<organism evidence="4 5">
    <name type="scientific">Trichomonas vaginalis (strain ATCC PRA-98 / G3)</name>
    <dbReference type="NCBI Taxonomy" id="412133"/>
    <lineage>
        <taxon>Eukaryota</taxon>
        <taxon>Metamonada</taxon>
        <taxon>Parabasalia</taxon>
        <taxon>Trichomonadida</taxon>
        <taxon>Trichomonadidae</taxon>
        <taxon>Trichomonas</taxon>
    </lineage>
</organism>
<feature type="repeat" description="ANK" evidence="3">
    <location>
        <begin position="161"/>
        <end position="193"/>
    </location>
</feature>
<dbReference type="KEGG" id="tva:4768460"/>